<accession>A0AAD6VA81</accession>
<evidence type="ECO:0000313" key="3">
    <source>
        <dbReference type="Proteomes" id="UP001219525"/>
    </source>
</evidence>
<protein>
    <submittedName>
        <fullName evidence="2">Uncharacterized protein</fullName>
    </submittedName>
</protein>
<feature type="region of interest" description="Disordered" evidence="1">
    <location>
        <begin position="1"/>
        <end position="32"/>
    </location>
</feature>
<feature type="compositionally biased region" description="Low complexity" evidence="1">
    <location>
        <begin position="150"/>
        <end position="161"/>
    </location>
</feature>
<dbReference type="Proteomes" id="UP001219525">
    <property type="component" value="Unassembled WGS sequence"/>
</dbReference>
<comment type="caution">
    <text evidence="2">The sequence shown here is derived from an EMBL/GenBank/DDBJ whole genome shotgun (WGS) entry which is preliminary data.</text>
</comment>
<keyword evidence="3" id="KW-1185">Reference proteome</keyword>
<sequence>MSAAALWAAHPTSHLRPPTTRQSPTQPASLPSAVSAWNPVASLLLTASACRLPPAAHRSPSPLAPAACSLPAPPPAFQAGAQTSGRRVGRGTQSVCLQFHHPPPDVRRPLHPARRSPPPLAARAPCTLRPRRARELAGGGSGVEHRVSAAHRSPPAPHSASQAGRQTSRRRAGGANGSEVEWEGQTVRGGSGVWGGGVAGGHSASHIQPAARAAGVNPTATRLQADRAGGRRWKGGGYDIPESHWQAREWDSGPSKWDSGHQNGTGGVPVPPFSLLLNSWNVFVVYVARADPPTKFKPNYYAAMLTPPLSAQNKSWLCWRSHEKLSFGGYYFEGEGLICS</sequence>
<feature type="region of interest" description="Disordered" evidence="1">
    <location>
        <begin position="100"/>
        <end position="187"/>
    </location>
</feature>
<gene>
    <name evidence="2" type="ORF">GGX14DRAFT_398547</name>
</gene>
<proteinExistence type="predicted"/>
<organism evidence="2 3">
    <name type="scientific">Mycena pura</name>
    <dbReference type="NCBI Taxonomy" id="153505"/>
    <lineage>
        <taxon>Eukaryota</taxon>
        <taxon>Fungi</taxon>
        <taxon>Dikarya</taxon>
        <taxon>Basidiomycota</taxon>
        <taxon>Agaricomycotina</taxon>
        <taxon>Agaricomycetes</taxon>
        <taxon>Agaricomycetidae</taxon>
        <taxon>Agaricales</taxon>
        <taxon>Marasmiineae</taxon>
        <taxon>Mycenaceae</taxon>
        <taxon>Mycena</taxon>
    </lineage>
</organism>
<dbReference type="AlphaFoldDB" id="A0AAD6VA81"/>
<dbReference type="EMBL" id="JARJCW010000049">
    <property type="protein sequence ID" value="KAJ7203789.1"/>
    <property type="molecule type" value="Genomic_DNA"/>
</dbReference>
<name>A0AAD6VA81_9AGAR</name>
<evidence type="ECO:0000313" key="2">
    <source>
        <dbReference type="EMBL" id="KAJ7203789.1"/>
    </source>
</evidence>
<feature type="compositionally biased region" description="Low complexity" evidence="1">
    <location>
        <begin position="16"/>
        <end position="27"/>
    </location>
</feature>
<reference evidence="2" key="1">
    <citation type="submission" date="2023-03" db="EMBL/GenBank/DDBJ databases">
        <title>Massive genome expansion in bonnet fungi (Mycena s.s.) driven by repeated elements and novel gene families across ecological guilds.</title>
        <authorList>
            <consortium name="Lawrence Berkeley National Laboratory"/>
            <person name="Harder C.B."/>
            <person name="Miyauchi S."/>
            <person name="Viragh M."/>
            <person name="Kuo A."/>
            <person name="Thoen E."/>
            <person name="Andreopoulos B."/>
            <person name="Lu D."/>
            <person name="Skrede I."/>
            <person name="Drula E."/>
            <person name="Henrissat B."/>
            <person name="Morin E."/>
            <person name="Kohler A."/>
            <person name="Barry K."/>
            <person name="LaButti K."/>
            <person name="Morin E."/>
            <person name="Salamov A."/>
            <person name="Lipzen A."/>
            <person name="Mereny Z."/>
            <person name="Hegedus B."/>
            <person name="Baldrian P."/>
            <person name="Stursova M."/>
            <person name="Weitz H."/>
            <person name="Taylor A."/>
            <person name="Grigoriev I.V."/>
            <person name="Nagy L.G."/>
            <person name="Martin F."/>
            <person name="Kauserud H."/>
        </authorList>
    </citation>
    <scope>NUCLEOTIDE SEQUENCE</scope>
    <source>
        <strain evidence="2">9144</strain>
    </source>
</reference>
<evidence type="ECO:0000256" key="1">
    <source>
        <dbReference type="SAM" id="MobiDB-lite"/>
    </source>
</evidence>